<dbReference type="PANTHER" id="PTHR33830:SF21">
    <property type="entry name" value="DEFENSIN-LIKE PROTEIN 165-RELATED"/>
    <property type="match status" value="1"/>
</dbReference>
<feature type="chain" id="PRO_5043518492" evidence="5">
    <location>
        <begin position="21"/>
        <end position="77"/>
    </location>
</feature>
<sequence>MAKSSAVSFLILILIVFLSAKKMVPMAEAQKACSMILIPDSCNLPICRGRCFRMLRGFGACIPYDETSFQCICVYSC</sequence>
<name>A0AAV7HP77_DENCH</name>
<dbReference type="GO" id="GO:0050832">
    <property type="term" value="P:defense response to fungus"/>
    <property type="evidence" value="ECO:0007669"/>
    <property type="project" value="UniProtKB-KW"/>
</dbReference>
<dbReference type="EMBL" id="JAGFBR010000001">
    <property type="protein sequence ID" value="KAH0470971.1"/>
    <property type="molecule type" value="Genomic_DNA"/>
</dbReference>
<dbReference type="Pfam" id="PF07333">
    <property type="entry name" value="SLR1-BP"/>
    <property type="match status" value="1"/>
</dbReference>
<evidence type="ECO:0000256" key="3">
    <source>
        <dbReference type="ARBA" id="ARBA00022577"/>
    </source>
</evidence>
<comment type="caution">
    <text evidence="6">The sequence shown here is derived from an EMBL/GenBank/DDBJ whole genome shotgun (WGS) entry which is preliminary data.</text>
</comment>
<dbReference type="AlphaFoldDB" id="A0AAV7HP77"/>
<protein>
    <submittedName>
        <fullName evidence="6">Uncharacterized protein</fullName>
    </submittedName>
</protein>
<organism evidence="6 7">
    <name type="scientific">Dendrobium chrysotoxum</name>
    <name type="common">Orchid</name>
    <dbReference type="NCBI Taxonomy" id="161865"/>
    <lineage>
        <taxon>Eukaryota</taxon>
        <taxon>Viridiplantae</taxon>
        <taxon>Streptophyta</taxon>
        <taxon>Embryophyta</taxon>
        <taxon>Tracheophyta</taxon>
        <taxon>Spermatophyta</taxon>
        <taxon>Magnoliopsida</taxon>
        <taxon>Liliopsida</taxon>
        <taxon>Asparagales</taxon>
        <taxon>Orchidaceae</taxon>
        <taxon>Epidendroideae</taxon>
        <taxon>Malaxideae</taxon>
        <taxon>Dendrobiinae</taxon>
        <taxon>Dendrobium</taxon>
    </lineage>
</organism>
<dbReference type="InterPro" id="IPR010851">
    <property type="entry name" value="DEFL"/>
</dbReference>
<evidence type="ECO:0000256" key="1">
    <source>
        <dbReference type="ARBA" id="ARBA00006722"/>
    </source>
</evidence>
<proteinExistence type="inferred from homology"/>
<dbReference type="Proteomes" id="UP000775213">
    <property type="component" value="Unassembled WGS sequence"/>
</dbReference>
<accession>A0AAV7HP77</accession>
<evidence type="ECO:0000256" key="4">
    <source>
        <dbReference type="ARBA" id="ARBA00022821"/>
    </source>
</evidence>
<dbReference type="PANTHER" id="PTHR33830">
    <property type="entry name" value="DEFENSIN-LIKE PROTEIN 184-RELATED"/>
    <property type="match status" value="1"/>
</dbReference>
<evidence type="ECO:0000313" key="7">
    <source>
        <dbReference type="Proteomes" id="UP000775213"/>
    </source>
</evidence>
<comment type="similarity">
    <text evidence="1">Belongs to the DEFL family.</text>
</comment>
<keyword evidence="5" id="KW-0732">Signal</keyword>
<gene>
    <name evidence="6" type="ORF">IEQ34_000694</name>
</gene>
<dbReference type="GO" id="GO:0031640">
    <property type="term" value="P:killing of cells of another organism"/>
    <property type="evidence" value="ECO:0007669"/>
    <property type="project" value="UniProtKB-KW"/>
</dbReference>
<keyword evidence="3" id="KW-0295">Fungicide</keyword>
<keyword evidence="7" id="KW-1185">Reference proteome</keyword>
<evidence type="ECO:0000256" key="2">
    <source>
        <dbReference type="ARBA" id="ARBA00022529"/>
    </source>
</evidence>
<evidence type="ECO:0000313" key="6">
    <source>
        <dbReference type="EMBL" id="KAH0470971.1"/>
    </source>
</evidence>
<evidence type="ECO:0000256" key="5">
    <source>
        <dbReference type="SAM" id="SignalP"/>
    </source>
</evidence>
<reference evidence="6 7" key="1">
    <citation type="journal article" date="2021" name="Hortic Res">
        <title>Chromosome-scale assembly of the Dendrobium chrysotoxum genome enhances the understanding of orchid evolution.</title>
        <authorList>
            <person name="Zhang Y."/>
            <person name="Zhang G.Q."/>
            <person name="Zhang D."/>
            <person name="Liu X.D."/>
            <person name="Xu X.Y."/>
            <person name="Sun W.H."/>
            <person name="Yu X."/>
            <person name="Zhu X."/>
            <person name="Wang Z.W."/>
            <person name="Zhao X."/>
            <person name="Zhong W.Y."/>
            <person name="Chen H."/>
            <person name="Yin W.L."/>
            <person name="Huang T."/>
            <person name="Niu S.C."/>
            <person name="Liu Z.J."/>
        </authorList>
    </citation>
    <scope>NUCLEOTIDE SEQUENCE [LARGE SCALE GENOMIC DNA]</scope>
    <source>
        <strain evidence="6">Lindl</strain>
    </source>
</reference>
<keyword evidence="4" id="KW-0611">Plant defense</keyword>
<keyword evidence="2" id="KW-0929">Antimicrobial</keyword>
<feature type="signal peptide" evidence="5">
    <location>
        <begin position="1"/>
        <end position="20"/>
    </location>
</feature>